<dbReference type="eggNOG" id="KOG3756">
    <property type="taxonomic scope" value="Eukaryota"/>
</dbReference>
<protein>
    <submittedName>
        <fullName evidence="11 12">Pinin</fullName>
    </submittedName>
</protein>
<keyword evidence="3" id="KW-0507">mRNA processing</keyword>
<evidence type="ECO:0000313" key="11">
    <source>
        <dbReference type="RefSeq" id="XP_058979862.1"/>
    </source>
</evidence>
<dbReference type="RefSeq" id="XP_058982877.1">
    <property type="nucleotide sequence ID" value="XM_059126894.1"/>
</dbReference>
<dbReference type="GO" id="GO:0006397">
    <property type="term" value="P:mRNA processing"/>
    <property type="evidence" value="ECO:0007669"/>
    <property type="project" value="UniProtKB-KW"/>
</dbReference>
<reference evidence="11 12" key="2">
    <citation type="submission" date="2025-05" db="UniProtKB">
        <authorList>
            <consortium name="RefSeq"/>
        </authorList>
    </citation>
    <scope>IDENTIFICATION</scope>
    <source>
        <strain evidence="11 12">Aabys</strain>
        <tissue evidence="11 12">Whole body</tissue>
    </source>
</reference>
<sequence length="273" mass="32140">MDTNYNLSYELQRDLDDARSTLVVLNDSIKRIVGRSKSGKDFRPENNRNGVGILKKCVLSMSKRSNDSKSVFNRLSSPPLMQTRKIRPHLNSRVIRELPTRQEILKAQCSDSESIARNRRMFGALLGTLNKFCQEESRLKQKEERKAQIEKKLEEQEVHERESLKKERQSLFHYRKCKQIEIKSLEERICRVKDYEMWETSTLYLKSYIKTKTIPSIYFRPKHLNSETEKLLENCNTALSTVMCDRRSALDDELNVMKDSHHTELVMDDYNSL</sequence>
<comment type="similarity">
    <text evidence="2">Belongs to the pinin family.</text>
</comment>
<keyword evidence="10" id="KW-1185">Reference proteome</keyword>
<evidence type="ECO:0000259" key="8">
    <source>
        <dbReference type="Pfam" id="PF04696"/>
    </source>
</evidence>
<dbReference type="InterPro" id="IPR006786">
    <property type="entry name" value="Pinin_SDK_MemA"/>
</dbReference>
<feature type="domain" description="Pinin/SDK/MemA protein" evidence="8">
    <location>
        <begin position="113"/>
        <end position="234"/>
    </location>
</feature>
<evidence type="ECO:0000256" key="2">
    <source>
        <dbReference type="ARBA" id="ARBA00010386"/>
    </source>
</evidence>
<evidence type="ECO:0000313" key="9">
    <source>
        <dbReference type="EnsemblMetazoa" id="MDOA002795-PA"/>
    </source>
</evidence>
<reference evidence="9" key="1">
    <citation type="submission" date="2020-05" db="UniProtKB">
        <authorList>
            <consortium name="EnsemblMetazoa"/>
        </authorList>
    </citation>
    <scope>IDENTIFICATION</scope>
    <source>
        <strain evidence="9">Aabys</strain>
    </source>
</reference>
<dbReference type="Pfam" id="PF04696">
    <property type="entry name" value="Pinin_SDK_memA"/>
    <property type="match status" value="1"/>
</dbReference>
<evidence type="ECO:0000256" key="5">
    <source>
        <dbReference type="ARBA" id="ARBA00023163"/>
    </source>
</evidence>
<dbReference type="InterPro" id="IPR039853">
    <property type="entry name" value="Pinin"/>
</dbReference>
<evidence type="ECO:0000256" key="7">
    <source>
        <dbReference type="ARBA" id="ARBA00023242"/>
    </source>
</evidence>
<dbReference type="EnsemblMetazoa" id="MDOA002795-RA">
    <property type="protein sequence ID" value="MDOA002795-PA"/>
    <property type="gene ID" value="MDOA002795"/>
</dbReference>
<dbReference type="RefSeq" id="XP_058979862.1">
    <property type="nucleotide sequence ID" value="XM_059123879.1"/>
</dbReference>
<evidence type="ECO:0000256" key="4">
    <source>
        <dbReference type="ARBA" id="ARBA00023015"/>
    </source>
</evidence>
<evidence type="ECO:0000313" key="12">
    <source>
        <dbReference type="RefSeq" id="XP_058982877.1"/>
    </source>
</evidence>
<dbReference type="VEuPathDB" id="VectorBase:MDOA002795"/>
<dbReference type="VEuPathDB" id="VectorBase:MDOMA2_010431"/>
<evidence type="ECO:0000313" key="10">
    <source>
        <dbReference type="Proteomes" id="UP001652621"/>
    </source>
</evidence>
<name>A0A1I8MA65_MUSDO</name>
<dbReference type="PANTHER" id="PTHR12707">
    <property type="entry name" value="PINN"/>
    <property type="match status" value="1"/>
</dbReference>
<organism evidence="9">
    <name type="scientific">Musca domestica</name>
    <name type="common">House fly</name>
    <dbReference type="NCBI Taxonomy" id="7370"/>
    <lineage>
        <taxon>Eukaryota</taxon>
        <taxon>Metazoa</taxon>
        <taxon>Ecdysozoa</taxon>
        <taxon>Arthropoda</taxon>
        <taxon>Hexapoda</taxon>
        <taxon>Insecta</taxon>
        <taxon>Pterygota</taxon>
        <taxon>Neoptera</taxon>
        <taxon>Endopterygota</taxon>
        <taxon>Diptera</taxon>
        <taxon>Brachycera</taxon>
        <taxon>Muscomorpha</taxon>
        <taxon>Muscoidea</taxon>
        <taxon>Muscidae</taxon>
        <taxon>Musca</taxon>
    </lineage>
</organism>
<dbReference type="STRING" id="7370.A0A1I8MA65"/>
<proteinExistence type="inferred from homology"/>
<dbReference type="Proteomes" id="UP001652621">
    <property type="component" value="Unplaced"/>
</dbReference>
<keyword evidence="7" id="KW-0539">Nucleus</keyword>
<dbReference type="OrthoDB" id="330772at2759"/>
<dbReference type="GO" id="GO:0008380">
    <property type="term" value="P:RNA splicing"/>
    <property type="evidence" value="ECO:0007669"/>
    <property type="project" value="UniProtKB-KW"/>
</dbReference>
<accession>A0A1I8MA65</accession>
<dbReference type="VEuPathDB" id="VectorBase:MDOMA2_017091"/>
<gene>
    <name evidence="9" type="primary">101896963</name>
    <name evidence="12" type="synonym">LOC101896963</name>
    <name evidence="11" type="synonym">LOC131803009</name>
</gene>
<dbReference type="AlphaFoldDB" id="A0A1I8MA65"/>
<keyword evidence="4" id="KW-0805">Transcription regulation</keyword>
<keyword evidence="5" id="KW-0804">Transcription</keyword>
<keyword evidence="6" id="KW-0508">mRNA splicing</keyword>
<evidence type="ECO:0000256" key="1">
    <source>
        <dbReference type="ARBA" id="ARBA00004123"/>
    </source>
</evidence>
<dbReference type="GO" id="GO:0071013">
    <property type="term" value="C:catalytic step 2 spliceosome"/>
    <property type="evidence" value="ECO:0007669"/>
    <property type="project" value="TreeGrafter"/>
</dbReference>
<comment type="subcellular location">
    <subcellularLocation>
        <location evidence="1">Nucleus</location>
    </subcellularLocation>
</comment>
<dbReference type="PANTHER" id="PTHR12707:SF0">
    <property type="entry name" value="PININ"/>
    <property type="match status" value="1"/>
</dbReference>
<evidence type="ECO:0000256" key="3">
    <source>
        <dbReference type="ARBA" id="ARBA00022664"/>
    </source>
</evidence>
<evidence type="ECO:0000256" key="6">
    <source>
        <dbReference type="ARBA" id="ARBA00023187"/>
    </source>
</evidence>